<evidence type="ECO:0000313" key="2">
    <source>
        <dbReference type="EMBL" id="KIM65494.1"/>
    </source>
</evidence>
<proteinExistence type="predicted"/>
<name>A0A0C3EAX5_9AGAM</name>
<dbReference type="EMBL" id="KN822022">
    <property type="protein sequence ID" value="KIM65494.1"/>
    <property type="molecule type" value="Genomic_DNA"/>
</dbReference>
<keyword evidence="1" id="KW-0472">Membrane</keyword>
<keyword evidence="1" id="KW-1133">Transmembrane helix</keyword>
<feature type="transmembrane region" description="Helical" evidence="1">
    <location>
        <begin position="43"/>
        <end position="62"/>
    </location>
</feature>
<keyword evidence="3" id="KW-1185">Reference proteome</keyword>
<sequence length="316" mass="36339">MPVAHRIPKTSPVYSFLSRCHPTVEIYVTHIDTSNVAHRKGRFLTLLGVNITFFFLLVRRILGGLSRYGVLYLLGKLVPESSAPAQPPHADKWLFGNILFDLFIFSVLIPTVLDFVTGLATLRFRYGFPREEIVFRRPTLTTKINIALEEPEKRDAHLRNLLQRAVDREQIKQPKFGMPWEEWAYDYRAMAAACEASKRGTVRSNTWELSVWMKMTDGWSVIQHGQEDDYNAQVGMLEKLRDKLQDMDKGHVFQQMMEVVRTRTVAQGNGRTTVADDVDAIVADIFKRNELDFATMMGDIAMDIPPNFERRSKKDD</sequence>
<dbReference type="Proteomes" id="UP000053989">
    <property type="component" value="Unassembled WGS sequence"/>
</dbReference>
<keyword evidence="1" id="KW-0812">Transmembrane</keyword>
<organism evidence="2 3">
    <name type="scientific">Scleroderma citrinum Foug A</name>
    <dbReference type="NCBI Taxonomy" id="1036808"/>
    <lineage>
        <taxon>Eukaryota</taxon>
        <taxon>Fungi</taxon>
        <taxon>Dikarya</taxon>
        <taxon>Basidiomycota</taxon>
        <taxon>Agaricomycotina</taxon>
        <taxon>Agaricomycetes</taxon>
        <taxon>Agaricomycetidae</taxon>
        <taxon>Boletales</taxon>
        <taxon>Sclerodermatineae</taxon>
        <taxon>Sclerodermataceae</taxon>
        <taxon>Scleroderma</taxon>
    </lineage>
</organism>
<dbReference type="OrthoDB" id="5421757at2759"/>
<dbReference type="HOGENOM" id="CLU_888967_0_0_1"/>
<accession>A0A0C3EAX5</accession>
<protein>
    <submittedName>
        <fullName evidence="2">Uncharacterized protein</fullName>
    </submittedName>
</protein>
<evidence type="ECO:0000313" key="3">
    <source>
        <dbReference type="Proteomes" id="UP000053989"/>
    </source>
</evidence>
<reference evidence="2 3" key="1">
    <citation type="submission" date="2014-04" db="EMBL/GenBank/DDBJ databases">
        <authorList>
            <consortium name="DOE Joint Genome Institute"/>
            <person name="Kuo A."/>
            <person name="Kohler A."/>
            <person name="Nagy L.G."/>
            <person name="Floudas D."/>
            <person name="Copeland A."/>
            <person name="Barry K.W."/>
            <person name="Cichocki N."/>
            <person name="Veneault-Fourrey C."/>
            <person name="LaButti K."/>
            <person name="Lindquist E.A."/>
            <person name="Lipzen A."/>
            <person name="Lundell T."/>
            <person name="Morin E."/>
            <person name="Murat C."/>
            <person name="Sun H."/>
            <person name="Tunlid A."/>
            <person name="Henrissat B."/>
            <person name="Grigoriev I.V."/>
            <person name="Hibbett D.S."/>
            <person name="Martin F."/>
            <person name="Nordberg H.P."/>
            <person name="Cantor M.N."/>
            <person name="Hua S.X."/>
        </authorList>
    </citation>
    <scope>NUCLEOTIDE SEQUENCE [LARGE SCALE GENOMIC DNA]</scope>
    <source>
        <strain evidence="2 3">Foug A</strain>
    </source>
</reference>
<dbReference type="AlphaFoldDB" id="A0A0C3EAX5"/>
<reference evidence="3" key="2">
    <citation type="submission" date="2015-01" db="EMBL/GenBank/DDBJ databases">
        <title>Evolutionary Origins and Diversification of the Mycorrhizal Mutualists.</title>
        <authorList>
            <consortium name="DOE Joint Genome Institute"/>
            <consortium name="Mycorrhizal Genomics Consortium"/>
            <person name="Kohler A."/>
            <person name="Kuo A."/>
            <person name="Nagy L.G."/>
            <person name="Floudas D."/>
            <person name="Copeland A."/>
            <person name="Barry K.W."/>
            <person name="Cichocki N."/>
            <person name="Veneault-Fourrey C."/>
            <person name="LaButti K."/>
            <person name="Lindquist E.A."/>
            <person name="Lipzen A."/>
            <person name="Lundell T."/>
            <person name="Morin E."/>
            <person name="Murat C."/>
            <person name="Riley R."/>
            <person name="Ohm R."/>
            <person name="Sun H."/>
            <person name="Tunlid A."/>
            <person name="Henrissat B."/>
            <person name="Grigoriev I.V."/>
            <person name="Hibbett D.S."/>
            <person name="Martin F."/>
        </authorList>
    </citation>
    <scope>NUCLEOTIDE SEQUENCE [LARGE SCALE GENOMIC DNA]</scope>
    <source>
        <strain evidence="3">Foug A</strain>
    </source>
</reference>
<evidence type="ECO:0000256" key="1">
    <source>
        <dbReference type="SAM" id="Phobius"/>
    </source>
</evidence>
<gene>
    <name evidence="2" type="ORF">SCLCIDRAFT_471329</name>
</gene>
<feature type="transmembrane region" description="Helical" evidence="1">
    <location>
        <begin position="98"/>
        <end position="122"/>
    </location>
</feature>
<dbReference type="STRING" id="1036808.A0A0C3EAX5"/>
<dbReference type="InParanoid" id="A0A0C3EAX5"/>